<feature type="transmembrane region" description="Helical" evidence="1">
    <location>
        <begin position="72"/>
        <end position="92"/>
    </location>
</feature>
<evidence type="ECO:0000313" key="3">
    <source>
        <dbReference type="Proteomes" id="UP000664940"/>
    </source>
</evidence>
<evidence type="ECO:0000256" key="1">
    <source>
        <dbReference type="SAM" id="Phobius"/>
    </source>
</evidence>
<keyword evidence="1" id="KW-0472">Membrane</keyword>
<dbReference type="AlphaFoldDB" id="A0A833Z6S7"/>
<dbReference type="Proteomes" id="UP000664940">
    <property type="component" value="Unassembled WGS sequence"/>
</dbReference>
<protein>
    <submittedName>
        <fullName evidence="2">Uncharacterized protein</fullName>
    </submittedName>
</protein>
<name>A0A833Z6S7_9CHIR</name>
<organism evidence="2 3">
    <name type="scientific">Phyllostomus discolor</name>
    <name type="common">pale spear-nosed bat</name>
    <dbReference type="NCBI Taxonomy" id="89673"/>
    <lineage>
        <taxon>Eukaryota</taxon>
        <taxon>Metazoa</taxon>
        <taxon>Chordata</taxon>
        <taxon>Craniata</taxon>
        <taxon>Vertebrata</taxon>
        <taxon>Euteleostomi</taxon>
        <taxon>Mammalia</taxon>
        <taxon>Eutheria</taxon>
        <taxon>Laurasiatheria</taxon>
        <taxon>Chiroptera</taxon>
        <taxon>Yangochiroptera</taxon>
        <taxon>Phyllostomidae</taxon>
        <taxon>Phyllostominae</taxon>
        <taxon>Phyllostomus</taxon>
    </lineage>
</organism>
<reference evidence="2 3" key="1">
    <citation type="journal article" date="2020" name="Nature">
        <title>Six reference-quality genomes reveal evolution of bat adaptations.</title>
        <authorList>
            <person name="Jebb D."/>
            <person name="Huang Z."/>
            <person name="Pippel M."/>
            <person name="Hughes G.M."/>
            <person name="Lavrichenko K."/>
            <person name="Devanna P."/>
            <person name="Winkler S."/>
            <person name="Jermiin L.S."/>
            <person name="Skirmuntt E.C."/>
            <person name="Katzourakis A."/>
            <person name="Burkitt-Gray L."/>
            <person name="Ray D.A."/>
            <person name="Sullivan K.A.M."/>
            <person name="Roscito J.G."/>
            <person name="Kirilenko B.M."/>
            <person name="Davalos L.M."/>
            <person name="Corthals A.P."/>
            <person name="Power M.L."/>
            <person name="Jones G."/>
            <person name="Ransome R.D."/>
            <person name="Dechmann D.K.N."/>
            <person name="Locatelli A.G."/>
            <person name="Puechmaille S.J."/>
            <person name="Fedrigo O."/>
            <person name="Jarvis E.D."/>
            <person name="Hiller M."/>
            <person name="Vernes S.C."/>
            <person name="Myers E.W."/>
            <person name="Teeling E.C."/>
        </authorList>
    </citation>
    <scope>NUCLEOTIDE SEQUENCE [LARGE SCALE GENOMIC DNA]</scope>
    <source>
        <strain evidence="2">Bat1K_MPI-CBG_1</strain>
    </source>
</reference>
<comment type="caution">
    <text evidence="2">The sequence shown here is derived from an EMBL/GenBank/DDBJ whole genome shotgun (WGS) entry which is preliminary data.</text>
</comment>
<keyword evidence="1" id="KW-1133">Transmembrane helix</keyword>
<feature type="transmembrane region" description="Helical" evidence="1">
    <location>
        <begin position="12"/>
        <end position="32"/>
    </location>
</feature>
<gene>
    <name evidence="2" type="ORF">HJG60_008259</name>
</gene>
<dbReference type="EMBL" id="JABVXQ010000010">
    <property type="protein sequence ID" value="KAF6088434.1"/>
    <property type="molecule type" value="Genomic_DNA"/>
</dbReference>
<proteinExistence type="predicted"/>
<accession>A0A833Z6S7</accession>
<keyword evidence="1" id="KW-0812">Transmembrane</keyword>
<evidence type="ECO:0000313" key="2">
    <source>
        <dbReference type="EMBL" id="KAF6088434.1"/>
    </source>
</evidence>
<sequence>MTFPVLFQIYSFIHLSILLLSISEFIRCFLYAKSFDRWDANKISSHPQRFTRDQLLSCQCGTMEPDILCLQICLLCVTVFLCLGSSSGWWVVVGGRGVRVARSSDGHQVLTFSRSSDTILPCSRRHSCIAHQMTPVSSSGVQTTLMNDVFNWLLQCS</sequence>